<reference evidence="2 3" key="1">
    <citation type="submission" date="2015-06" db="EMBL/GenBank/DDBJ databases">
        <authorList>
            <person name="Xie B.-B."/>
            <person name="Rong J.-C."/>
            <person name="Qin Q.-L."/>
            <person name="Zhang Y.-Z."/>
        </authorList>
    </citation>
    <scope>NUCLEOTIDE SEQUENCE [LARGE SCALE GENOMIC DNA]</scope>
    <source>
        <strain evidence="2 3">KMM 3549</strain>
    </source>
</reference>
<keyword evidence="1" id="KW-0472">Membrane</keyword>
<evidence type="ECO:0000256" key="1">
    <source>
        <dbReference type="SAM" id="Phobius"/>
    </source>
</evidence>
<keyword evidence="3" id="KW-1185">Reference proteome</keyword>
<feature type="transmembrane region" description="Helical" evidence="1">
    <location>
        <begin position="157"/>
        <end position="178"/>
    </location>
</feature>
<evidence type="ECO:0008006" key="4">
    <source>
        <dbReference type="Google" id="ProtNLM"/>
    </source>
</evidence>
<gene>
    <name evidence="2" type="ORF">PISS_a0537</name>
</gene>
<feature type="transmembrane region" description="Helical" evidence="1">
    <location>
        <begin position="82"/>
        <end position="105"/>
    </location>
</feature>
<protein>
    <recommendedName>
        <fullName evidence="4">O-antigen polymerase</fullName>
    </recommendedName>
</protein>
<keyword evidence="1" id="KW-0812">Transmembrane</keyword>
<feature type="transmembrane region" description="Helical" evidence="1">
    <location>
        <begin position="190"/>
        <end position="210"/>
    </location>
</feature>
<dbReference type="EMBL" id="CP011030">
    <property type="protein sequence ID" value="ATC89570.1"/>
    <property type="molecule type" value="Genomic_DNA"/>
</dbReference>
<feature type="transmembrane region" description="Helical" evidence="1">
    <location>
        <begin position="34"/>
        <end position="53"/>
    </location>
</feature>
<proteinExistence type="predicted"/>
<dbReference type="Proteomes" id="UP000217258">
    <property type="component" value="Chromosome I"/>
</dbReference>
<feature type="transmembrane region" description="Helical" evidence="1">
    <location>
        <begin position="332"/>
        <end position="353"/>
    </location>
</feature>
<evidence type="ECO:0000313" key="2">
    <source>
        <dbReference type="EMBL" id="ATC89570.1"/>
    </source>
</evidence>
<feature type="transmembrane region" description="Helical" evidence="1">
    <location>
        <begin position="397"/>
        <end position="414"/>
    </location>
</feature>
<feature type="transmembrane region" description="Helical" evidence="1">
    <location>
        <begin position="238"/>
        <end position="259"/>
    </location>
</feature>
<name>A0ABM6N070_9GAMM</name>
<sequence length="423" mass="48691">MIFSAKVYFNLLVFTVFLFFISRQNIVELGFLRYFNHIYIFIYIFSFVILLFCKPIKAKFIYLLVIVLLYSAFLVWKNNLPIFNMFQTLITLKYIFVFYIAANVFQTDRVVLFEKFTKILTLVLILSVVFTFTDYIFPNVFYDLSKDGRGLGGITPGSFFGSRVLYSGFLLLYSILLLSFKYNKGHNKYFIYSPKLYWLLLLLAFTLLFLTFSRKELVLLLIAYSISILYKSQGKKKLLGITLLIVLTPIVFLGLWFFIGESVQANLNEGYVRYKIFYYAMEIFEYYFPLGSGPGTYGTLMSKMYTDVYTQFNVDSAIIGYGSDIEGPIFDLFFVSLIAEYGLGFIFVIFLIFQPFTSSKDEGVEMVSHINLIRINAFLMLVGIGMMVPIMGNVVGLLLYFLLGIISSRGLLLAPNKKLGKGT</sequence>
<feature type="transmembrane region" description="Helical" evidence="1">
    <location>
        <begin position="60"/>
        <end position="76"/>
    </location>
</feature>
<evidence type="ECO:0000313" key="3">
    <source>
        <dbReference type="Proteomes" id="UP000217258"/>
    </source>
</evidence>
<feature type="transmembrane region" description="Helical" evidence="1">
    <location>
        <begin position="117"/>
        <end position="137"/>
    </location>
</feature>
<accession>A0ABM6N070</accession>
<organism evidence="2 3">
    <name type="scientific">Pseudoalteromonas issachenkonii</name>
    <dbReference type="NCBI Taxonomy" id="152297"/>
    <lineage>
        <taxon>Bacteria</taxon>
        <taxon>Pseudomonadati</taxon>
        <taxon>Pseudomonadota</taxon>
        <taxon>Gammaproteobacteria</taxon>
        <taxon>Alteromonadales</taxon>
        <taxon>Pseudoalteromonadaceae</taxon>
        <taxon>Pseudoalteromonas</taxon>
    </lineage>
</organism>
<feature type="transmembrane region" description="Helical" evidence="1">
    <location>
        <begin position="373"/>
        <end position="391"/>
    </location>
</feature>
<keyword evidence="1" id="KW-1133">Transmembrane helix</keyword>
<feature type="transmembrane region" description="Helical" evidence="1">
    <location>
        <begin position="7"/>
        <end position="22"/>
    </location>
</feature>
<dbReference type="RefSeq" id="WP_051894374.1">
    <property type="nucleotide sequence ID" value="NZ_CP011030.1"/>
</dbReference>